<dbReference type="PANTHER" id="PTHR43649:SF32">
    <property type="entry name" value="SUGAR BINDING SECRETED PROTEIN"/>
    <property type="match status" value="1"/>
</dbReference>
<organism evidence="3 4">
    <name type="scientific">Hydrogenoanaerobacterium saccharovorans</name>
    <dbReference type="NCBI Taxonomy" id="474960"/>
    <lineage>
        <taxon>Bacteria</taxon>
        <taxon>Bacillati</taxon>
        <taxon>Bacillota</taxon>
        <taxon>Clostridia</taxon>
        <taxon>Eubacteriales</taxon>
        <taxon>Oscillospiraceae</taxon>
        <taxon>Hydrogenoanaerobacterium</taxon>
    </lineage>
</organism>
<dbReference type="OrthoDB" id="9768630at2"/>
<accession>A0A1H7YRT4</accession>
<name>A0A1H7YRT4_9FIRM</name>
<dbReference type="SUPFAM" id="SSF53850">
    <property type="entry name" value="Periplasmic binding protein-like II"/>
    <property type="match status" value="1"/>
</dbReference>
<evidence type="ECO:0000256" key="2">
    <source>
        <dbReference type="SAM" id="SignalP"/>
    </source>
</evidence>
<reference evidence="3 4" key="1">
    <citation type="submission" date="2016-10" db="EMBL/GenBank/DDBJ databases">
        <authorList>
            <person name="de Groot N.N."/>
        </authorList>
    </citation>
    <scope>NUCLEOTIDE SEQUENCE [LARGE SCALE GENOMIC DNA]</scope>
    <source>
        <strain evidence="3 4">CGMCC 1.5070</strain>
    </source>
</reference>
<dbReference type="EMBL" id="FOCG01000001">
    <property type="protein sequence ID" value="SEM48986.1"/>
    <property type="molecule type" value="Genomic_DNA"/>
</dbReference>
<evidence type="ECO:0000313" key="4">
    <source>
        <dbReference type="Proteomes" id="UP000199158"/>
    </source>
</evidence>
<dbReference type="Proteomes" id="UP000199158">
    <property type="component" value="Unassembled WGS sequence"/>
</dbReference>
<dbReference type="InterPro" id="IPR006059">
    <property type="entry name" value="SBP"/>
</dbReference>
<dbReference type="AlphaFoldDB" id="A0A1H7YRT4"/>
<feature type="signal peptide" evidence="2">
    <location>
        <begin position="1"/>
        <end position="21"/>
    </location>
</feature>
<dbReference type="PROSITE" id="PS51257">
    <property type="entry name" value="PROKAR_LIPOPROTEIN"/>
    <property type="match status" value="1"/>
</dbReference>
<dbReference type="RefSeq" id="WP_092750801.1">
    <property type="nucleotide sequence ID" value="NZ_FOCG01000001.1"/>
</dbReference>
<dbReference type="PANTHER" id="PTHR43649">
    <property type="entry name" value="ARABINOSE-BINDING PROTEIN-RELATED"/>
    <property type="match status" value="1"/>
</dbReference>
<feature type="region of interest" description="Disordered" evidence="1">
    <location>
        <begin position="23"/>
        <end position="47"/>
    </location>
</feature>
<evidence type="ECO:0000313" key="3">
    <source>
        <dbReference type="EMBL" id="SEM48986.1"/>
    </source>
</evidence>
<evidence type="ECO:0000256" key="1">
    <source>
        <dbReference type="SAM" id="MobiDB-lite"/>
    </source>
</evidence>
<keyword evidence="2" id="KW-0732">Signal</keyword>
<dbReference type="Pfam" id="PF13416">
    <property type="entry name" value="SBP_bac_8"/>
    <property type="match status" value="1"/>
</dbReference>
<dbReference type="STRING" id="474960.SAMN05216180_0215"/>
<gene>
    <name evidence="3" type="ORF">SAMN05216180_0215</name>
</gene>
<keyword evidence="4" id="KW-1185">Reference proteome</keyword>
<dbReference type="InterPro" id="IPR050490">
    <property type="entry name" value="Bact_solute-bd_prot1"/>
</dbReference>
<protein>
    <submittedName>
        <fullName evidence="3">Lactose/L-arabinose transport system substrate-binding protein</fullName>
    </submittedName>
</protein>
<proteinExistence type="predicted"/>
<sequence length="442" mass="48333">MKKILAILLAALFCVSVTSCAAKPNSPTSNTDSVSTEAGNEPTGEKQKITAWAWDQKFNIAALKEAEKIYEAENPNVDIEIVEFAQNDTIQKMNTSLSSGTTSGLPNIILIEDYRIQTFLKAYPNSFKDLTGIIKHNDYSSYKLDFMTIDGKTYGVPFDTGSAVLYYRKDIIEQAGYTEADMADLTWEKYVEIGKAVKEKTGKYMLTLDPNDVGQLRIMMQSAGTWYVKEDGTTPNLQNNAALNEGMKIYKQMVDAGIAKSISEWAQFVAGPNSGEVATVPTGCWFTPSIMAEASQSGQWKIAPIPKLGAIKESVNASNLGGSSWYVLNDVKGADVAADFLAKTFGSNNSFYEAILKNNGIISTYLPAAKTDAYNIAVDYFGGQKIYSDISNWAAKIPSVNYGLHTYAFEDIIKAEMQNVMAGTKIEDALANAQKQAEAQIQ</sequence>
<dbReference type="Gene3D" id="3.40.190.10">
    <property type="entry name" value="Periplasmic binding protein-like II"/>
    <property type="match status" value="1"/>
</dbReference>
<feature type="compositionally biased region" description="Polar residues" evidence="1">
    <location>
        <begin position="25"/>
        <end position="38"/>
    </location>
</feature>
<feature type="chain" id="PRO_5011480083" evidence="2">
    <location>
        <begin position="22"/>
        <end position="442"/>
    </location>
</feature>